<dbReference type="Gene3D" id="2.10.25.10">
    <property type="entry name" value="Laminin"/>
    <property type="match status" value="2"/>
</dbReference>
<keyword evidence="8 12" id="KW-0401">Integrin</keyword>
<dbReference type="Proteomes" id="UP000826234">
    <property type="component" value="Unassembled WGS sequence"/>
</dbReference>
<evidence type="ECO:0000256" key="1">
    <source>
        <dbReference type="ARBA" id="ARBA00004479"/>
    </source>
</evidence>
<keyword evidence="15" id="KW-1185">Reference proteome</keyword>
<dbReference type="InterPro" id="IPR057243">
    <property type="entry name" value="Integrin_I-EGF_CS"/>
</dbReference>
<evidence type="ECO:0000256" key="11">
    <source>
        <dbReference type="ARBA" id="ARBA00023180"/>
    </source>
</evidence>
<keyword evidence="10" id="KW-1015">Disulfide bond</keyword>
<evidence type="ECO:0000256" key="4">
    <source>
        <dbReference type="ARBA" id="ARBA00022692"/>
    </source>
</evidence>
<keyword evidence="9" id="KW-0472">Membrane</keyword>
<dbReference type="SUPFAM" id="SSF53300">
    <property type="entry name" value="vWA-like"/>
    <property type="match status" value="1"/>
</dbReference>
<dbReference type="SMART" id="SM00187">
    <property type="entry name" value="INB"/>
    <property type="match status" value="1"/>
</dbReference>
<dbReference type="Pfam" id="PF00362">
    <property type="entry name" value="Integrin_beta"/>
    <property type="match status" value="1"/>
</dbReference>
<dbReference type="InterPro" id="IPR002049">
    <property type="entry name" value="LE_dom"/>
</dbReference>
<accession>A0ABQ7TEJ1</accession>
<dbReference type="InterPro" id="IPR015812">
    <property type="entry name" value="Integrin_bsu"/>
</dbReference>
<evidence type="ECO:0000256" key="3">
    <source>
        <dbReference type="ARBA" id="ARBA00022536"/>
    </source>
</evidence>
<dbReference type="SUPFAM" id="SSF69179">
    <property type="entry name" value="Integrin domains"/>
    <property type="match status" value="1"/>
</dbReference>
<keyword evidence="3" id="KW-0245">EGF-like domain</keyword>
<keyword evidence="6" id="KW-0677">Repeat</keyword>
<evidence type="ECO:0000313" key="15">
    <source>
        <dbReference type="Proteomes" id="UP000826234"/>
    </source>
</evidence>
<comment type="caution">
    <text evidence="14">The sequence shown here is derived from an EMBL/GenBank/DDBJ whole genome shotgun (WGS) entry which is preliminary data.</text>
</comment>
<evidence type="ECO:0000256" key="10">
    <source>
        <dbReference type="ARBA" id="ARBA00023157"/>
    </source>
</evidence>
<dbReference type="Pfam" id="PF18372">
    <property type="entry name" value="I-EGF_1"/>
    <property type="match status" value="1"/>
</dbReference>
<dbReference type="PANTHER" id="PTHR10082">
    <property type="entry name" value="INTEGRIN BETA SUBUNIT"/>
    <property type="match status" value="1"/>
</dbReference>
<evidence type="ECO:0000259" key="13">
    <source>
        <dbReference type="SMART" id="SM00187"/>
    </source>
</evidence>
<comment type="similarity">
    <text evidence="2 12">Belongs to the integrin beta chain family.</text>
</comment>
<evidence type="ECO:0000256" key="2">
    <source>
        <dbReference type="ARBA" id="ARBA00007449"/>
    </source>
</evidence>
<keyword evidence="12" id="KW-0130">Cell adhesion</keyword>
<evidence type="ECO:0000256" key="6">
    <source>
        <dbReference type="ARBA" id="ARBA00022737"/>
    </source>
</evidence>
<dbReference type="InterPro" id="IPR036465">
    <property type="entry name" value="vWFA_dom_sf"/>
</dbReference>
<keyword evidence="7" id="KW-1133">Transmembrane helix</keyword>
<dbReference type="PROSITE" id="PS52047">
    <property type="entry name" value="I_EGF_2"/>
    <property type="match status" value="1"/>
</dbReference>
<dbReference type="Pfam" id="PF23105">
    <property type="entry name" value="EGF_integrin"/>
    <property type="match status" value="1"/>
</dbReference>
<keyword evidence="5" id="KW-0732">Signal</keyword>
<keyword evidence="4 12" id="KW-0812">Transmembrane</keyword>
<evidence type="ECO:0000256" key="5">
    <source>
        <dbReference type="ARBA" id="ARBA00022729"/>
    </source>
</evidence>
<evidence type="ECO:0000256" key="8">
    <source>
        <dbReference type="ARBA" id="ARBA00023037"/>
    </source>
</evidence>
<dbReference type="PROSITE" id="PS00243">
    <property type="entry name" value="I_EGF_1"/>
    <property type="match status" value="1"/>
</dbReference>
<feature type="domain" description="Integrin beta subunit VWA" evidence="13">
    <location>
        <begin position="2"/>
        <end position="311"/>
    </location>
</feature>
<gene>
    <name evidence="14" type="ORF">JD844_003411</name>
</gene>
<dbReference type="Gene3D" id="3.40.50.410">
    <property type="entry name" value="von Willebrand factor, type A domain"/>
    <property type="match status" value="1"/>
</dbReference>
<dbReference type="EMBL" id="JAIPUX010000521">
    <property type="protein sequence ID" value="KAH0627563.1"/>
    <property type="molecule type" value="Genomic_DNA"/>
</dbReference>
<proteinExistence type="inferred from homology"/>
<dbReference type="InterPro" id="IPR040622">
    <property type="entry name" value="EGF_integrin_1"/>
</dbReference>
<evidence type="ECO:0000256" key="9">
    <source>
        <dbReference type="ARBA" id="ARBA00023136"/>
    </source>
</evidence>
<comment type="subcellular location">
    <subcellularLocation>
        <location evidence="12">Cell membrane</location>
        <topology evidence="12">Single-pass type I membrane protein</topology>
    </subcellularLocation>
    <subcellularLocation>
        <location evidence="1">Membrane</location>
        <topology evidence="1">Single-pass type I membrane protein</topology>
    </subcellularLocation>
</comment>
<organism evidence="14 15">
    <name type="scientific">Phrynosoma platyrhinos</name>
    <name type="common">Desert horned lizard</name>
    <dbReference type="NCBI Taxonomy" id="52577"/>
    <lineage>
        <taxon>Eukaryota</taxon>
        <taxon>Metazoa</taxon>
        <taxon>Chordata</taxon>
        <taxon>Craniata</taxon>
        <taxon>Vertebrata</taxon>
        <taxon>Euteleostomi</taxon>
        <taxon>Lepidosauria</taxon>
        <taxon>Squamata</taxon>
        <taxon>Bifurcata</taxon>
        <taxon>Unidentata</taxon>
        <taxon>Episquamata</taxon>
        <taxon>Toxicofera</taxon>
        <taxon>Iguania</taxon>
        <taxon>Phrynosomatidae</taxon>
        <taxon>Phrynosomatinae</taxon>
        <taxon>Phrynosoma</taxon>
    </lineage>
</organism>
<evidence type="ECO:0000313" key="14">
    <source>
        <dbReference type="EMBL" id="KAH0627563.1"/>
    </source>
</evidence>
<reference evidence="14 15" key="1">
    <citation type="journal article" date="2022" name="Gigascience">
        <title>A chromosome-level genome assembly and annotation of the desert horned lizard, Phrynosoma platyrhinos, provides insight into chromosomal rearrangements among reptiles.</title>
        <authorList>
            <person name="Koochekian N."/>
            <person name="Ascanio A."/>
            <person name="Farleigh K."/>
            <person name="Card D.C."/>
            <person name="Schield D.R."/>
            <person name="Castoe T.A."/>
            <person name="Jezkova T."/>
        </authorList>
    </citation>
    <scope>NUCLEOTIDE SEQUENCE [LARGE SCALE GENOMIC DNA]</scope>
    <source>
        <strain evidence="14">NK-2021</strain>
    </source>
</reference>
<dbReference type="Gene3D" id="2.60.40.1510">
    <property type="entry name" value="ntegrin, alpha v. Chain A, domain 3"/>
    <property type="match status" value="1"/>
</dbReference>
<dbReference type="PRINTS" id="PR01186">
    <property type="entry name" value="INTEGRINB"/>
</dbReference>
<evidence type="ECO:0000256" key="12">
    <source>
        <dbReference type="RuleBase" id="RU000633"/>
    </source>
</evidence>
<name>A0ABQ7TEJ1_PHRPL</name>
<keyword evidence="11" id="KW-0325">Glycoprotein</keyword>
<protein>
    <recommendedName>
        <fullName evidence="12">Integrin beta</fullName>
    </recommendedName>
</protein>
<dbReference type="InterPro" id="IPR002369">
    <property type="entry name" value="Integrin_bsu_VWA"/>
</dbReference>
<sequence>MQAGFQTFLQEGESTSARCDDLEVLKTKGCHPDEIENPRGSQEMLKNKEVTNRVKGAAESLRPEDITQIQPQQVRLKLRIGEPQTFSLKFKRAEDYPIDLYYLMDLSYSMKDDLENVKSLGTSLMSKMKNITSDFRIGFGSFVEKTVMPYISTTPAKIKNPCTGDFNCTSPFSYRNVLNFTSNGSLFNHLDYPSIAHLVQKLSDNNIQIIFAVTQEFQPVYKSLSSEVILENNKLPKEVSIEYKSFCKNGVNGTGDEGRKCSNISIGDEVRFEIKVTARQCPEKGQSETIKIKPLGFTEEVEINLEFICECECHNEGISDSDLCHFGNGTFECGACRCKPGRIGKHCECSIEEVNSEDMSGTCRATNSSEICSNNGECICGQCVCKKRENPNEVYSGQFCQCDNFNCDRSDGLICGDEGIRLGIDGMLARFILLYLAAALFRKLNQYKCLACETDMLEYDDMVNVNVVSVTAGPITQALHVSALWILPHVKLLMVKSAMAEESVSVESAIAQIPNFRDRRVSCVRPVLECVQSTSKAFVFYDKIT</sequence>
<dbReference type="Gene3D" id="3.30.1680.10">
    <property type="entry name" value="ligand-binding face of the semaphorins, domain 2"/>
    <property type="match status" value="1"/>
</dbReference>
<dbReference type="CDD" id="cd00055">
    <property type="entry name" value="EGF_Lam"/>
    <property type="match status" value="1"/>
</dbReference>
<evidence type="ECO:0000256" key="7">
    <source>
        <dbReference type="ARBA" id="ARBA00022989"/>
    </source>
</evidence>
<dbReference type="InterPro" id="IPR015439">
    <property type="entry name" value="Integrin_b-2_sf"/>
</dbReference>
<dbReference type="Gene3D" id="6.20.50.10">
    <property type="match status" value="1"/>
</dbReference>
<dbReference type="PANTHER" id="PTHR10082:SF28">
    <property type="entry name" value="INTEGRIN BETA-1"/>
    <property type="match status" value="1"/>
</dbReference>
<dbReference type="InterPro" id="IPR057073">
    <property type="entry name" value="EGF_integrin_2"/>
</dbReference>
<dbReference type="InterPro" id="IPR032695">
    <property type="entry name" value="Integrin_dom_sf"/>
</dbReference>